<gene>
    <name evidence="1" type="ORF">ANE_LOCUS22883</name>
</gene>
<keyword evidence="2" id="KW-1185">Reference proteome</keyword>
<organism evidence="1 2">
    <name type="scientific">Arabis nemorensis</name>
    <dbReference type="NCBI Taxonomy" id="586526"/>
    <lineage>
        <taxon>Eukaryota</taxon>
        <taxon>Viridiplantae</taxon>
        <taxon>Streptophyta</taxon>
        <taxon>Embryophyta</taxon>
        <taxon>Tracheophyta</taxon>
        <taxon>Spermatophyta</taxon>
        <taxon>Magnoliopsida</taxon>
        <taxon>eudicotyledons</taxon>
        <taxon>Gunneridae</taxon>
        <taxon>Pentapetalae</taxon>
        <taxon>rosids</taxon>
        <taxon>malvids</taxon>
        <taxon>Brassicales</taxon>
        <taxon>Brassicaceae</taxon>
        <taxon>Arabideae</taxon>
        <taxon>Arabis</taxon>
    </lineage>
</organism>
<reference evidence="1" key="1">
    <citation type="submission" date="2019-07" db="EMBL/GenBank/DDBJ databases">
        <authorList>
            <person name="Dittberner H."/>
        </authorList>
    </citation>
    <scope>NUCLEOTIDE SEQUENCE [LARGE SCALE GENOMIC DNA]</scope>
</reference>
<protein>
    <submittedName>
        <fullName evidence="1">Uncharacterized protein</fullName>
    </submittedName>
</protein>
<dbReference type="EMBL" id="CABITT030000007">
    <property type="protein sequence ID" value="VVB12439.1"/>
    <property type="molecule type" value="Genomic_DNA"/>
</dbReference>
<evidence type="ECO:0000313" key="1">
    <source>
        <dbReference type="EMBL" id="VVB12439.1"/>
    </source>
</evidence>
<dbReference type="Proteomes" id="UP000489600">
    <property type="component" value="Unassembled WGS sequence"/>
</dbReference>
<dbReference type="AlphaFoldDB" id="A0A565CFM3"/>
<comment type="caution">
    <text evidence="1">The sequence shown here is derived from an EMBL/GenBank/DDBJ whole genome shotgun (WGS) entry which is preliminary data.</text>
</comment>
<name>A0A565CFM3_9BRAS</name>
<accession>A0A565CFM3</accession>
<evidence type="ECO:0000313" key="2">
    <source>
        <dbReference type="Proteomes" id="UP000489600"/>
    </source>
</evidence>
<sequence>MEESTGSGSERKIGIVAGKFVASDGIAFSDFLRNKEPPRSLSQCTGDDAVEFLRRLPSDKIETVAISLGAADFNGDHKANPFRSSAVTTFLKERVKEKARGVKMN</sequence>
<proteinExistence type="predicted"/>